<evidence type="ECO:0000313" key="1">
    <source>
        <dbReference type="EMBL" id="KAK4807840.1"/>
    </source>
</evidence>
<accession>A0AAN7MJJ8</accession>
<protein>
    <submittedName>
        <fullName evidence="1">Uncharacterized protein</fullName>
    </submittedName>
</protein>
<comment type="caution">
    <text evidence="1">The sequence shown here is derived from an EMBL/GenBank/DDBJ whole genome shotgun (WGS) entry which is preliminary data.</text>
</comment>
<gene>
    <name evidence="1" type="ORF">QYF61_007746</name>
</gene>
<name>A0AAN7MJJ8_MYCAM</name>
<evidence type="ECO:0000313" key="2">
    <source>
        <dbReference type="Proteomes" id="UP001333110"/>
    </source>
</evidence>
<proteinExistence type="predicted"/>
<keyword evidence="2" id="KW-1185">Reference proteome</keyword>
<organism evidence="1 2">
    <name type="scientific">Mycteria americana</name>
    <name type="common">Wood stork</name>
    <dbReference type="NCBI Taxonomy" id="33587"/>
    <lineage>
        <taxon>Eukaryota</taxon>
        <taxon>Metazoa</taxon>
        <taxon>Chordata</taxon>
        <taxon>Craniata</taxon>
        <taxon>Vertebrata</taxon>
        <taxon>Euteleostomi</taxon>
        <taxon>Archelosauria</taxon>
        <taxon>Archosauria</taxon>
        <taxon>Dinosauria</taxon>
        <taxon>Saurischia</taxon>
        <taxon>Theropoda</taxon>
        <taxon>Coelurosauria</taxon>
        <taxon>Aves</taxon>
        <taxon>Neognathae</taxon>
        <taxon>Neoaves</taxon>
        <taxon>Aequornithes</taxon>
        <taxon>Ciconiiformes</taxon>
        <taxon>Ciconiidae</taxon>
        <taxon>Mycteria</taxon>
    </lineage>
</organism>
<dbReference type="AlphaFoldDB" id="A0AAN7MJJ8"/>
<dbReference type="Proteomes" id="UP001333110">
    <property type="component" value="Unassembled WGS sequence"/>
</dbReference>
<reference evidence="1 2" key="1">
    <citation type="journal article" date="2023" name="J. Hered.">
        <title>Chromosome-level genome of the wood stork (Mycteria americana) provides insight into avian chromosome evolution.</title>
        <authorList>
            <person name="Flamio R. Jr."/>
            <person name="Ramstad K.M."/>
        </authorList>
    </citation>
    <scope>NUCLEOTIDE SEQUENCE [LARGE SCALE GENOMIC DNA]</scope>
    <source>
        <strain evidence="1">JAX WOST 10</strain>
    </source>
</reference>
<sequence length="77" mass="8612">MILAETLILCNKLPPVELGYAALSELDWGPVESNLEQRTASGQAEGAMQLLQQMDQMVNKGNVESEGRGLSKFWRRY</sequence>
<dbReference type="EMBL" id="JAUNZN010000026">
    <property type="protein sequence ID" value="KAK4807840.1"/>
    <property type="molecule type" value="Genomic_DNA"/>
</dbReference>